<dbReference type="InterPro" id="IPR029044">
    <property type="entry name" value="Nucleotide-diphossugar_trans"/>
</dbReference>
<accession>A0A3D8R8B9</accession>
<dbReference type="AlphaFoldDB" id="A0A3D8R8B9"/>
<comment type="caution">
    <text evidence="1">The sequence shown here is derived from an EMBL/GenBank/DDBJ whole genome shotgun (WGS) entry which is preliminary data.</text>
</comment>
<proteinExistence type="predicted"/>
<dbReference type="Gene3D" id="3.90.550.10">
    <property type="entry name" value="Spore Coat Polysaccharide Biosynthesis Protein SpsA, Chain A"/>
    <property type="match status" value="1"/>
</dbReference>
<keyword evidence="2" id="KW-1185">Reference proteome</keyword>
<name>A0A3D8R8B9_9HELO</name>
<protein>
    <submittedName>
        <fullName evidence="1">Glycosyl transferase family protein</fullName>
    </submittedName>
</protein>
<gene>
    <name evidence="1" type="ORF">BP5796_08555</name>
</gene>
<dbReference type="GO" id="GO:0016757">
    <property type="term" value="F:glycosyltransferase activity"/>
    <property type="evidence" value="ECO:0007669"/>
    <property type="project" value="InterPro"/>
</dbReference>
<dbReference type="CDD" id="cd02537">
    <property type="entry name" value="GT8_Glycogenin"/>
    <property type="match status" value="1"/>
</dbReference>
<dbReference type="Proteomes" id="UP000256328">
    <property type="component" value="Unassembled WGS sequence"/>
</dbReference>
<reference evidence="1 2" key="1">
    <citation type="journal article" date="2018" name="IMA Fungus">
        <title>IMA Genome-F 9: Draft genome sequence of Annulohypoxylon stygium, Aspergillus mulundensis, Berkeleyomyces basicola (syn. Thielaviopsis basicola), Ceratocystis smalleyi, two Cercospora beticola strains, Coleophoma cylindrospora, Fusarium fracticaudum, Phialophora cf. hyalina, and Morchella septimelata.</title>
        <authorList>
            <person name="Wingfield B.D."/>
            <person name="Bills G.F."/>
            <person name="Dong Y."/>
            <person name="Huang W."/>
            <person name="Nel W.J."/>
            <person name="Swalarsk-Parry B.S."/>
            <person name="Vaghefi N."/>
            <person name="Wilken P.M."/>
            <person name="An Z."/>
            <person name="de Beer Z.W."/>
            <person name="De Vos L."/>
            <person name="Chen L."/>
            <person name="Duong T.A."/>
            <person name="Gao Y."/>
            <person name="Hammerbacher A."/>
            <person name="Kikkert J.R."/>
            <person name="Li Y."/>
            <person name="Li H."/>
            <person name="Li K."/>
            <person name="Li Q."/>
            <person name="Liu X."/>
            <person name="Ma X."/>
            <person name="Naidoo K."/>
            <person name="Pethybridge S.J."/>
            <person name="Sun J."/>
            <person name="Steenkamp E.T."/>
            <person name="van der Nest M.A."/>
            <person name="van Wyk S."/>
            <person name="Wingfield M.J."/>
            <person name="Xiong C."/>
            <person name="Yue Q."/>
            <person name="Zhang X."/>
        </authorList>
    </citation>
    <scope>NUCLEOTIDE SEQUENCE [LARGE SCALE GENOMIC DNA]</scope>
    <source>
        <strain evidence="1 2">BP5796</strain>
    </source>
</reference>
<dbReference type="SUPFAM" id="SSF53448">
    <property type="entry name" value="Nucleotide-diphospho-sugar transferases"/>
    <property type="match status" value="1"/>
</dbReference>
<sequence>MGSIAPKRAWVTLLTRASYLAGTILLAHSLSVQDSTYPLLILYTPSSLPSSLVATLRKEASRSNALLQAIKPLHPVTKEEMTLIASRFEDTWTKLRVFELHDQGWERLVFLDADMLCLRNMDELFDLPLPLSVVEGKLRKGILANHACVCNLDGDDWAPSDWRRENCAFTPCVHPGALTHPPKVPSVDDREGKRTHRLLNSGLFVFEPNKSTWQDMLQFIKDEKELLKKMKFPDQDFLAEFFKGRWRSVGWQYNALKTWRYWHTEMWRDDEVRNLHYIVDKPWNERVGNDGVAGYRGRDGATHQWWWKEFEKWEGQRRAEGHKEILDLMSQHVARPLQHVQSPESLHAKSDGQSR</sequence>
<dbReference type="OrthoDB" id="2014201at2759"/>
<evidence type="ECO:0000313" key="1">
    <source>
        <dbReference type="EMBL" id="RDW70158.1"/>
    </source>
</evidence>
<evidence type="ECO:0000313" key="2">
    <source>
        <dbReference type="Proteomes" id="UP000256328"/>
    </source>
</evidence>
<dbReference type="InterPro" id="IPR050587">
    <property type="entry name" value="GNT1/Glycosyltrans_8"/>
</dbReference>
<keyword evidence="1" id="KW-0808">Transferase</keyword>
<dbReference type="Pfam" id="PF01501">
    <property type="entry name" value="Glyco_transf_8"/>
    <property type="match status" value="1"/>
</dbReference>
<dbReference type="EMBL" id="PDLN01000012">
    <property type="protein sequence ID" value="RDW70158.1"/>
    <property type="molecule type" value="Genomic_DNA"/>
</dbReference>
<dbReference type="InterPro" id="IPR002495">
    <property type="entry name" value="Glyco_trans_8"/>
</dbReference>
<dbReference type="PANTHER" id="PTHR11183">
    <property type="entry name" value="GLYCOGENIN SUBFAMILY MEMBER"/>
    <property type="match status" value="1"/>
</dbReference>
<organism evidence="1 2">
    <name type="scientific">Coleophoma crateriformis</name>
    <dbReference type="NCBI Taxonomy" id="565419"/>
    <lineage>
        <taxon>Eukaryota</taxon>
        <taxon>Fungi</taxon>
        <taxon>Dikarya</taxon>
        <taxon>Ascomycota</taxon>
        <taxon>Pezizomycotina</taxon>
        <taxon>Leotiomycetes</taxon>
        <taxon>Helotiales</taxon>
        <taxon>Dermateaceae</taxon>
        <taxon>Coleophoma</taxon>
    </lineage>
</organism>